<sequence>ETPESASASLVASGTSPRSSRHEAPASCPSTTAVSRFDTTEDHELPPRGDRVQLVKDFFRLIHPLPGYAFLYEEAVVQRCLEESLDSALMYSICAITALLLGYKKYYPVMTETWASRVENIFWANLEEPTIFKIQALALIVHYRIVTGKFRRGFLIFSLAARSASALRLMYERPNLSYRVQDLRRRLMWSLGMLDGHFAIGLAECELCPLEAIYLQLPGSEEEFVAGHRSDPTNSLVSLDGVSEAGLLTRAVEQMKIRRNLMRYKREFQLATKPFDQIRVIVKDIAGTLQLLQTQPYSTVELHRYAISRWISRYVVVHLAWHQCYCDTYRLFLGGYKESAAEVIIEALPVDYVASSVATCLFHARAIISILHDVDKLNPKLQVADTDLAVCGYHASRILLHISKSPHNPPTDGVTFEDALELAQSTLRIIKNLQISTYAIVQVLIKEMDTVIQAAITGQDQGSRESSDADEDAGNLPSRYARVAKKWQGLGAHSIFKHAQFTDDSVTAAQ</sequence>
<dbReference type="CDD" id="cd12148">
    <property type="entry name" value="fungal_TF_MHR"/>
    <property type="match status" value="1"/>
</dbReference>
<dbReference type="GO" id="GO:0008270">
    <property type="term" value="F:zinc ion binding"/>
    <property type="evidence" value="ECO:0007669"/>
    <property type="project" value="InterPro"/>
</dbReference>
<feature type="compositionally biased region" description="Polar residues" evidence="6">
    <location>
        <begin position="1"/>
        <end position="18"/>
    </location>
</feature>
<evidence type="ECO:0000256" key="2">
    <source>
        <dbReference type="ARBA" id="ARBA00022723"/>
    </source>
</evidence>
<dbReference type="Proteomes" id="UP000770015">
    <property type="component" value="Unassembled WGS sequence"/>
</dbReference>
<dbReference type="PANTHER" id="PTHR47338:SF7">
    <property type="entry name" value="ZN(II)2CYS6 TRANSCRIPTION FACTOR (EUROFUNG)"/>
    <property type="match status" value="1"/>
</dbReference>
<evidence type="ECO:0000259" key="7">
    <source>
        <dbReference type="Pfam" id="PF04082"/>
    </source>
</evidence>
<dbReference type="PANTHER" id="PTHR47338">
    <property type="entry name" value="ZN(II)2CYS6 TRANSCRIPTION FACTOR (EUROFUNG)-RELATED"/>
    <property type="match status" value="1"/>
</dbReference>
<protein>
    <recommendedName>
        <fullName evidence="7">Xylanolytic transcriptional activator regulatory domain-containing protein</fullName>
    </recommendedName>
</protein>
<keyword evidence="5" id="KW-0539">Nucleus</keyword>
<dbReference type="EMBL" id="JAGSXJ010000031">
    <property type="protein sequence ID" value="KAH6669739.1"/>
    <property type="molecule type" value="Genomic_DNA"/>
</dbReference>
<evidence type="ECO:0000313" key="9">
    <source>
        <dbReference type="Proteomes" id="UP000770015"/>
    </source>
</evidence>
<feature type="region of interest" description="Disordered" evidence="6">
    <location>
        <begin position="1"/>
        <end position="46"/>
    </location>
</feature>
<comment type="subcellular location">
    <subcellularLocation>
        <location evidence="1">Nucleus</location>
    </subcellularLocation>
</comment>
<dbReference type="GO" id="GO:0000981">
    <property type="term" value="F:DNA-binding transcription factor activity, RNA polymerase II-specific"/>
    <property type="evidence" value="ECO:0007669"/>
    <property type="project" value="InterPro"/>
</dbReference>
<keyword evidence="3" id="KW-0805">Transcription regulation</keyword>
<evidence type="ECO:0000313" key="8">
    <source>
        <dbReference type="EMBL" id="KAH6669739.1"/>
    </source>
</evidence>
<keyword evidence="2" id="KW-0479">Metal-binding</keyword>
<organism evidence="8 9">
    <name type="scientific">Plectosphaerella plurivora</name>
    <dbReference type="NCBI Taxonomy" id="936078"/>
    <lineage>
        <taxon>Eukaryota</taxon>
        <taxon>Fungi</taxon>
        <taxon>Dikarya</taxon>
        <taxon>Ascomycota</taxon>
        <taxon>Pezizomycotina</taxon>
        <taxon>Sordariomycetes</taxon>
        <taxon>Hypocreomycetidae</taxon>
        <taxon>Glomerellales</taxon>
        <taxon>Plectosphaerellaceae</taxon>
        <taxon>Plectosphaerella</taxon>
    </lineage>
</organism>
<dbReference type="GO" id="GO:0003677">
    <property type="term" value="F:DNA binding"/>
    <property type="evidence" value="ECO:0007669"/>
    <property type="project" value="InterPro"/>
</dbReference>
<keyword evidence="4" id="KW-0804">Transcription</keyword>
<feature type="non-terminal residue" evidence="8">
    <location>
        <position position="510"/>
    </location>
</feature>
<dbReference type="GO" id="GO:0005634">
    <property type="term" value="C:nucleus"/>
    <property type="evidence" value="ECO:0007669"/>
    <property type="project" value="UniProtKB-SubCell"/>
</dbReference>
<keyword evidence="9" id="KW-1185">Reference proteome</keyword>
<dbReference type="InterPro" id="IPR050815">
    <property type="entry name" value="TF_fung"/>
</dbReference>
<dbReference type="OrthoDB" id="4851232at2759"/>
<gene>
    <name evidence="8" type="ORF">F5X68DRAFT_122072</name>
</gene>
<evidence type="ECO:0000256" key="3">
    <source>
        <dbReference type="ARBA" id="ARBA00023015"/>
    </source>
</evidence>
<name>A0A9P8V482_9PEZI</name>
<dbReference type="InterPro" id="IPR007219">
    <property type="entry name" value="XnlR_reg_dom"/>
</dbReference>
<evidence type="ECO:0000256" key="5">
    <source>
        <dbReference type="ARBA" id="ARBA00023242"/>
    </source>
</evidence>
<feature type="non-terminal residue" evidence="8">
    <location>
        <position position="1"/>
    </location>
</feature>
<evidence type="ECO:0000256" key="4">
    <source>
        <dbReference type="ARBA" id="ARBA00023163"/>
    </source>
</evidence>
<evidence type="ECO:0000256" key="6">
    <source>
        <dbReference type="SAM" id="MobiDB-lite"/>
    </source>
</evidence>
<accession>A0A9P8V482</accession>
<feature type="domain" description="Xylanolytic transcriptional activator regulatory" evidence="7">
    <location>
        <begin position="58"/>
        <end position="237"/>
    </location>
</feature>
<comment type="caution">
    <text evidence="8">The sequence shown here is derived from an EMBL/GenBank/DDBJ whole genome shotgun (WGS) entry which is preliminary data.</text>
</comment>
<evidence type="ECO:0000256" key="1">
    <source>
        <dbReference type="ARBA" id="ARBA00004123"/>
    </source>
</evidence>
<proteinExistence type="predicted"/>
<dbReference type="Pfam" id="PF04082">
    <property type="entry name" value="Fungal_trans"/>
    <property type="match status" value="1"/>
</dbReference>
<dbReference type="GO" id="GO:0006351">
    <property type="term" value="P:DNA-templated transcription"/>
    <property type="evidence" value="ECO:0007669"/>
    <property type="project" value="InterPro"/>
</dbReference>
<dbReference type="AlphaFoldDB" id="A0A9P8V482"/>
<reference evidence="8" key="1">
    <citation type="journal article" date="2021" name="Nat. Commun.">
        <title>Genetic determinants of endophytism in the Arabidopsis root mycobiome.</title>
        <authorList>
            <person name="Mesny F."/>
            <person name="Miyauchi S."/>
            <person name="Thiergart T."/>
            <person name="Pickel B."/>
            <person name="Atanasova L."/>
            <person name="Karlsson M."/>
            <person name="Huettel B."/>
            <person name="Barry K.W."/>
            <person name="Haridas S."/>
            <person name="Chen C."/>
            <person name="Bauer D."/>
            <person name="Andreopoulos W."/>
            <person name="Pangilinan J."/>
            <person name="LaButti K."/>
            <person name="Riley R."/>
            <person name="Lipzen A."/>
            <person name="Clum A."/>
            <person name="Drula E."/>
            <person name="Henrissat B."/>
            <person name="Kohler A."/>
            <person name="Grigoriev I.V."/>
            <person name="Martin F.M."/>
            <person name="Hacquard S."/>
        </authorList>
    </citation>
    <scope>NUCLEOTIDE SEQUENCE</scope>
    <source>
        <strain evidence="8">MPI-SDFR-AT-0117</strain>
    </source>
</reference>